<name>A0A8S1K420_PARPR</name>
<evidence type="ECO:0000313" key="1">
    <source>
        <dbReference type="EMBL" id="CAD8047026.1"/>
    </source>
</evidence>
<keyword evidence="2" id="KW-1185">Reference proteome</keyword>
<reference evidence="1" key="1">
    <citation type="submission" date="2021-01" db="EMBL/GenBank/DDBJ databases">
        <authorList>
            <consortium name="Genoscope - CEA"/>
            <person name="William W."/>
        </authorList>
    </citation>
    <scope>NUCLEOTIDE SEQUENCE</scope>
</reference>
<organism evidence="1 2">
    <name type="scientific">Paramecium primaurelia</name>
    <dbReference type="NCBI Taxonomy" id="5886"/>
    <lineage>
        <taxon>Eukaryota</taxon>
        <taxon>Sar</taxon>
        <taxon>Alveolata</taxon>
        <taxon>Ciliophora</taxon>
        <taxon>Intramacronucleata</taxon>
        <taxon>Oligohymenophorea</taxon>
        <taxon>Peniculida</taxon>
        <taxon>Parameciidae</taxon>
        <taxon>Paramecium</taxon>
    </lineage>
</organism>
<proteinExistence type="predicted"/>
<comment type="caution">
    <text evidence="1">The sequence shown here is derived from an EMBL/GenBank/DDBJ whole genome shotgun (WGS) entry which is preliminary data.</text>
</comment>
<accession>A0A8S1K420</accession>
<gene>
    <name evidence="1" type="ORF">PPRIM_AZ9-3.1.T0110222</name>
</gene>
<evidence type="ECO:0000313" key="2">
    <source>
        <dbReference type="Proteomes" id="UP000688137"/>
    </source>
</evidence>
<protein>
    <submittedName>
        <fullName evidence="1">Uncharacterized protein</fullName>
    </submittedName>
</protein>
<dbReference type="Proteomes" id="UP000688137">
    <property type="component" value="Unassembled WGS sequence"/>
</dbReference>
<sequence length="158" mass="19059">MIYNRRIWKSVFHLTPRYCFFQPPQFDVITKTTIKFQIAHLRIQNKKQNKNIINQQNNTTLTSIKEMKRNLNKQMKHGMYYLINIKNNNTILQDPIAIIMKQVLEMIKNMDNNRIMKNLLENKVQMGFINNIHIEVIVIPNNFQNNKWKKCKDKLKNL</sequence>
<dbReference type="EMBL" id="CAJJDM010000008">
    <property type="protein sequence ID" value="CAD8047026.1"/>
    <property type="molecule type" value="Genomic_DNA"/>
</dbReference>
<dbReference type="AlphaFoldDB" id="A0A8S1K420"/>